<protein>
    <submittedName>
        <fullName evidence="6">Serine/threonine-protein kinase PrkC</fullName>
        <ecNumber evidence="6">2.7.11.1</ecNumber>
    </submittedName>
</protein>
<name>A0A517YEJ8_9BACT</name>
<dbReference type="KEGG" id="aagg:ETAA8_37500"/>
<dbReference type="AlphaFoldDB" id="A0A517YEJ8"/>
<dbReference type="SUPFAM" id="SSF56112">
    <property type="entry name" value="Protein kinase-like (PK-like)"/>
    <property type="match status" value="1"/>
</dbReference>
<evidence type="ECO:0000259" key="5">
    <source>
        <dbReference type="PROSITE" id="PS50011"/>
    </source>
</evidence>
<dbReference type="InterPro" id="IPR000719">
    <property type="entry name" value="Prot_kinase_dom"/>
</dbReference>
<dbReference type="OrthoDB" id="6111975at2"/>
<organism evidence="6 7">
    <name type="scientific">Anatilimnocola aggregata</name>
    <dbReference type="NCBI Taxonomy" id="2528021"/>
    <lineage>
        <taxon>Bacteria</taxon>
        <taxon>Pseudomonadati</taxon>
        <taxon>Planctomycetota</taxon>
        <taxon>Planctomycetia</taxon>
        <taxon>Pirellulales</taxon>
        <taxon>Pirellulaceae</taxon>
        <taxon>Anatilimnocola</taxon>
    </lineage>
</organism>
<dbReference type="Proteomes" id="UP000315017">
    <property type="component" value="Chromosome"/>
</dbReference>
<sequence length="381" mass="43227">MLTTTRQEVPPTITQGGDIHLSPPLELISRYQEIVNEKRLHWTSHLHLNRRLGAGGQGVVYLTELRGTDEFTLPAALKIFSPERFEDEAAYDDAMKRVAFASARIAQIQHDNLLYVYNFVDRRRIRMLVMEWIDGYDLAKLMTSQMLDRVRQRVSQRRWDYINRVIITAGPVQPRMKAGMAVAIIRDCLSGLAALHRHGIVHGDIKPSNIMVKRTGCTKIIDIGSAFDFTMPQRSRPCTPAYAAPEVLENRECTPRSDLCSLGYVLIEMLAGVSPVAGVNDLRELLEVRRSLPSRLHEILPEEVVRCELLVSFIRGMIAPDPARRFPSAEAADLLKEGAAAFQRQLVVSDLSSEYPNEIRLWLEELKEMETEDVAHNQSSW</sequence>
<dbReference type="Gene3D" id="1.10.510.10">
    <property type="entry name" value="Transferase(Phosphotransferase) domain 1"/>
    <property type="match status" value="1"/>
</dbReference>
<dbReference type="InterPro" id="IPR008271">
    <property type="entry name" value="Ser/Thr_kinase_AS"/>
</dbReference>
<dbReference type="GO" id="GO:0005524">
    <property type="term" value="F:ATP binding"/>
    <property type="evidence" value="ECO:0007669"/>
    <property type="project" value="UniProtKB-KW"/>
</dbReference>
<dbReference type="Pfam" id="PF00069">
    <property type="entry name" value="Pkinase"/>
    <property type="match status" value="1"/>
</dbReference>
<dbReference type="PANTHER" id="PTHR43289">
    <property type="entry name" value="MITOGEN-ACTIVATED PROTEIN KINASE KINASE KINASE 20-RELATED"/>
    <property type="match status" value="1"/>
</dbReference>
<dbReference type="CDD" id="cd14014">
    <property type="entry name" value="STKc_PknB_like"/>
    <property type="match status" value="1"/>
</dbReference>
<accession>A0A517YEJ8</accession>
<evidence type="ECO:0000313" key="6">
    <source>
        <dbReference type="EMBL" id="QDU28647.1"/>
    </source>
</evidence>
<dbReference type="EMBL" id="CP036274">
    <property type="protein sequence ID" value="QDU28647.1"/>
    <property type="molecule type" value="Genomic_DNA"/>
</dbReference>
<evidence type="ECO:0000256" key="2">
    <source>
        <dbReference type="ARBA" id="ARBA00022741"/>
    </source>
</evidence>
<gene>
    <name evidence="6" type="primary">prkC_9</name>
    <name evidence="6" type="ORF">ETAA8_37500</name>
</gene>
<evidence type="ECO:0000256" key="3">
    <source>
        <dbReference type="ARBA" id="ARBA00022777"/>
    </source>
</evidence>
<dbReference type="GO" id="GO:0004674">
    <property type="term" value="F:protein serine/threonine kinase activity"/>
    <property type="evidence" value="ECO:0007669"/>
    <property type="project" value="UniProtKB-EC"/>
</dbReference>
<keyword evidence="4" id="KW-0067">ATP-binding</keyword>
<dbReference type="PANTHER" id="PTHR43289:SF6">
    <property type="entry name" value="SERINE_THREONINE-PROTEIN KINASE NEKL-3"/>
    <property type="match status" value="1"/>
</dbReference>
<keyword evidence="7" id="KW-1185">Reference proteome</keyword>
<keyword evidence="3 6" id="KW-0418">Kinase</keyword>
<dbReference type="Gene3D" id="3.30.200.20">
    <property type="entry name" value="Phosphorylase Kinase, domain 1"/>
    <property type="match status" value="1"/>
</dbReference>
<feature type="domain" description="Protein kinase" evidence="5">
    <location>
        <begin position="46"/>
        <end position="342"/>
    </location>
</feature>
<proteinExistence type="predicted"/>
<evidence type="ECO:0000313" key="7">
    <source>
        <dbReference type="Proteomes" id="UP000315017"/>
    </source>
</evidence>
<dbReference type="EC" id="2.7.11.1" evidence="6"/>
<dbReference type="InterPro" id="IPR011009">
    <property type="entry name" value="Kinase-like_dom_sf"/>
</dbReference>
<keyword evidence="1 6" id="KW-0808">Transferase</keyword>
<evidence type="ECO:0000256" key="1">
    <source>
        <dbReference type="ARBA" id="ARBA00022679"/>
    </source>
</evidence>
<keyword evidence="2" id="KW-0547">Nucleotide-binding</keyword>
<reference evidence="6 7" key="1">
    <citation type="submission" date="2019-02" db="EMBL/GenBank/DDBJ databases">
        <title>Deep-cultivation of Planctomycetes and their phenomic and genomic characterization uncovers novel biology.</title>
        <authorList>
            <person name="Wiegand S."/>
            <person name="Jogler M."/>
            <person name="Boedeker C."/>
            <person name="Pinto D."/>
            <person name="Vollmers J."/>
            <person name="Rivas-Marin E."/>
            <person name="Kohn T."/>
            <person name="Peeters S.H."/>
            <person name="Heuer A."/>
            <person name="Rast P."/>
            <person name="Oberbeckmann S."/>
            <person name="Bunk B."/>
            <person name="Jeske O."/>
            <person name="Meyerdierks A."/>
            <person name="Storesund J.E."/>
            <person name="Kallscheuer N."/>
            <person name="Luecker S."/>
            <person name="Lage O.M."/>
            <person name="Pohl T."/>
            <person name="Merkel B.J."/>
            <person name="Hornburger P."/>
            <person name="Mueller R.-W."/>
            <person name="Bruemmer F."/>
            <person name="Labrenz M."/>
            <person name="Spormann A.M."/>
            <person name="Op den Camp H."/>
            <person name="Overmann J."/>
            <person name="Amann R."/>
            <person name="Jetten M.S.M."/>
            <person name="Mascher T."/>
            <person name="Medema M.H."/>
            <person name="Devos D.P."/>
            <person name="Kaster A.-K."/>
            <person name="Ovreas L."/>
            <person name="Rohde M."/>
            <person name="Galperin M.Y."/>
            <person name="Jogler C."/>
        </authorList>
    </citation>
    <scope>NUCLEOTIDE SEQUENCE [LARGE SCALE GENOMIC DNA]</scope>
    <source>
        <strain evidence="6 7">ETA_A8</strain>
    </source>
</reference>
<dbReference type="SMART" id="SM00220">
    <property type="entry name" value="S_TKc"/>
    <property type="match status" value="1"/>
</dbReference>
<dbReference type="RefSeq" id="WP_145091288.1">
    <property type="nucleotide sequence ID" value="NZ_CP036274.1"/>
</dbReference>
<evidence type="ECO:0000256" key="4">
    <source>
        <dbReference type="ARBA" id="ARBA00022840"/>
    </source>
</evidence>
<dbReference type="PROSITE" id="PS00108">
    <property type="entry name" value="PROTEIN_KINASE_ST"/>
    <property type="match status" value="1"/>
</dbReference>
<dbReference type="PROSITE" id="PS50011">
    <property type="entry name" value="PROTEIN_KINASE_DOM"/>
    <property type="match status" value="1"/>
</dbReference>